<evidence type="ECO:0000256" key="1">
    <source>
        <dbReference type="SAM" id="MobiDB-lite"/>
    </source>
</evidence>
<keyword evidence="3" id="KW-1185">Reference proteome</keyword>
<dbReference type="Proteomes" id="UP000675781">
    <property type="component" value="Unassembled WGS sequence"/>
</dbReference>
<organism evidence="2 3">
    <name type="scientific">Actinospica durhamensis</name>
    <dbReference type="NCBI Taxonomy" id="1508375"/>
    <lineage>
        <taxon>Bacteria</taxon>
        <taxon>Bacillati</taxon>
        <taxon>Actinomycetota</taxon>
        <taxon>Actinomycetes</taxon>
        <taxon>Catenulisporales</taxon>
        <taxon>Actinospicaceae</taxon>
        <taxon>Actinospica</taxon>
    </lineage>
</organism>
<feature type="region of interest" description="Disordered" evidence="1">
    <location>
        <begin position="1"/>
        <end position="87"/>
    </location>
</feature>
<proteinExistence type="predicted"/>
<gene>
    <name evidence="2" type="ORF">KDL01_24655</name>
</gene>
<dbReference type="EMBL" id="JAGSOG010000145">
    <property type="protein sequence ID" value="MBR7836492.1"/>
    <property type="molecule type" value="Genomic_DNA"/>
</dbReference>
<name>A0A941ER73_9ACTN</name>
<protein>
    <submittedName>
        <fullName evidence="2">Uncharacterized protein</fullName>
    </submittedName>
</protein>
<evidence type="ECO:0000313" key="2">
    <source>
        <dbReference type="EMBL" id="MBR7836492.1"/>
    </source>
</evidence>
<dbReference type="AlphaFoldDB" id="A0A941ER73"/>
<dbReference type="RefSeq" id="WP_212530971.1">
    <property type="nucleotide sequence ID" value="NZ_JAGSOG010000145.1"/>
</dbReference>
<comment type="caution">
    <text evidence="2">The sequence shown here is derived from an EMBL/GenBank/DDBJ whole genome shotgun (WGS) entry which is preliminary data.</text>
</comment>
<feature type="compositionally biased region" description="Basic and acidic residues" evidence="1">
    <location>
        <begin position="50"/>
        <end position="87"/>
    </location>
</feature>
<reference evidence="2" key="1">
    <citation type="submission" date="2021-04" db="EMBL/GenBank/DDBJ databases">
        <title>Genome based classification of Actinospica acidithermotolerans sp. nov., an actinobacterium isolated from an Indonesian hot spring.</title>
        <authorList>
            <person name="Kusuma A.B."/>
            <person name="Putra K.E."/>
            <person name="Nafisah S."/>
            <person name="Loh J."/>
            <person name="Nouioui I."/>
            <person name="Goodfellow M."/>
        </authorList>
    </citation>
    <scope>NUCLEOTIDE SEQUENCE</scope>
    <source>
        <strain evidence="2">CSCA 57</strain>
    </source>
</reference>
<sequence>MDGFAARNDATAISARGGFSVKPQTTAKPRHRDDRARKTAHALEVPRTGKPQDRLLENEEPPAELKDQRVPVVPRREEPEEARERVRKDIGSHVLVFELGAPDNPEDLNSEPFGDARGITMHWAARCTSHGETRYFAEHRRALQAVKTSHTWCSGCAAAMAANRRTHSNRAHTQSRRSG</sequence>
<accession>A0A941ER73</accession>
<evidence type="ECO:0000313" key="3">
    <source>
        <dbReference type="Proteomes" id="UP000675781"/>
    </source>
</evidence>